<organism evidence="2 3">
    <name type="scientific">Microbacterium binotii</name>
    <dbReference type="NCBI Taxonomy" id="462710"/>
    <lineage>
        <taxon>Bacteria</taxon>
        <taxon>Bacillati</taxon>
        <taxon>Actinomycetota</taxon>
        <taxon>Actinomycetes</taxon>
        <taxon>Micrococcales</taxon>
        <taxon>Microbacteriaceae</taxon>
        <taxon>Microbacterium</taxon>
    </lineage>
</organism>
<accession>A0ABN3PE03</accession>
<reference evidence="2 3" key="1">
    <citation type="journal article" date="2019" name="Int. J. Syst. Evol. Microbiol.">
        <title>The Global Catalogue of Microorganisms (GCM) 10K type strain sequencing project: providing services to taxonomists for standard genome sequencing and annotation.</title>
        <authorList>
            <consortium name="The Broad Institute Genomics Platform"/>
            <consortium name="The Broad Institute Genome Sequencing Center for Infectious Disease"/>
            <person name="Wu L."/>
            <person name="Ma J."/>
        </authorList>
    </citation>
    <scope>NUCLEOTIDE SEQUENCE [LARGE SCALE GENOMIC DNA]</scope>
    <source>
        <strain evidence="2 3">JCM 16365</strain>
    </source>
</reference>
<dbReference type="EMBL" id="BAAARI010000011">
    <property type="protein sequence ID" value="GAA2577870.1"/>
    <property type="molecule type" value="Genomic_DNA"/>
</dbReference>
<dbReference type="RefSeq" id="WP_344228493.1">
    <property type="nucleotide sequence ID" value="NZ_BAAARI010000011.1"/>
</dbReference>
<dbReference type="Proteomes" id="UP001500274">
    <property type="component" value="Unassembled WGS sequence"/>
</dbReference>
<feature type="region of interest" description="Disordered" evidence="1">
    <location>
        <begin position="95"/>
        <end position="116"/>
    </location>
</feature>
<name>A0ABN3PE03_9MICO</name>
<evidence type="ECO:0000256" key="1">
    <source>
        <dbReference type="SAM" id="MobiDB-lite"/>
    </source>
</evidence>
<evidence type="ECO:0000313" key="3">
    <source>
        <dbReference type="Proteomes" id="UP001500274"/>
    </source>
</evidence>
<proteinExistence type="predicted"/>
<evidence type="ECO:0000313" key="2">
    <source>
        <dbReference type="EMBL" id="GAA2577870.1"/>
    </source>
</evidence>
<keyword evidence="3" id="KW-1185">Reference proteome</keyword>
<sequence length="116" mass="12955">MTKPLKFNYVAQAPKLTPQNLTISPHAVERWAEMAGVTEQEVVAALYRPRHAYFSRRHQAWCLKAGRIAVGVAASADAPGRWVVKTVLWATDAQWQEDARTAPPPAGRDLRPRGLR</sequence>
<comment type="caution">
    <text evidence="2">The sequence shown here is derived from an EMBL/GenBank/DDBJ whole genome shotgun (WGS) entry which is preliminary data.</text>
</comment>
<protein>
    <submittedName>
        <fullName evidence="2">Uncharacterized protein</fullName>
    </submittedName>
</protein>
<gene>
    <name evidence="2" type="ORF">GCM10009862_16480</name>
</gene>